<gene>
    <name evidence="1" type="ORF">ABEG18_13115</name>
</gene>
<evidence type="ECO:0000313" key="1">
    <source>
        <dbReference type="EMBL" id="XBO36692.1"/>
    </source>
</evidence>
<organism evidence="1">
    <name type="scientific">Alsobacter sp. KACC 23698</name>
    <dbReference type="NCBI Taxonomy" id="3149229"/>
    <lineage>
        <taxon>Bacteria</taxon>
        <taxon>Pseudomonadati</taxon>
        <taxon>Pseudomonadota</taxon>
        <taxon>Alphaproteobacteria</taxon>
        <taxon>Hyphomicrobiales</taxon>
        <taxon>Alsobacteraceae</taxon>
        <taxon>Alsobacter</taxon>
    </lineage>
</organism>
<dbReference type="EMBL" id="CP157484">
    <property type="protein sequence ID" value="XBO36692.1"/>
    <property type="molecule type" value="Genomic_DNA"/>
</dbReference>
<sequence>MTFEDRINRLEAEVLAQAEVIQLLLTWFADAGDDNAGEIAAQIKSVEDSWVESHGPDEMIVTTLRQIRQRFQISRSIDGAMDVVETKLTGLPEGVPWDKWFNPKRPS</sequence>
<dbReference type="RefSeq" id="WP_406853506.1">
    <property type="nucleotide sequence ID" value="NZ_CP157484.1"/>
</dbReference>
<reference evidence="1" key="1">
    <citation type="submission" date="2024-05" db="EMBL/GenBank/DDBJ databases">
        <authorList>
            <person name="Kim S."/>
            <person name="Heo J."/>
            <person name="Choi H."/>
            <person name="Choi Y."/>
            <person name="Kwon S.-W."/>
            <person name="Kim Y."/>
        </authorList>
    </citation>
    <scope>NUCLEOTIDE SEQUENCE</scope>
    <source>
        <strain evidence="1">KACC 23698</strain>
    </source>
</reference>
<protein>
    <submittedName>
        <fullName evidence="1">Uncharacterized protein</fullName>
    </submittedName>
</protein>
<accession>A0AAU7J8L3</accession>
<proteinExistence type="predicted"/>
<dbReference type="AlphaFoldDB" id="A0AAU7J8L3"/>
<name>A0AAU7J8L3_9HYPH</name>